<feature type="chain" id="PRO_5043923540" description="Sodefrin-like factor" evidence="1">
    <location>
        <begin position="26"/>
        <end position="159"/>
    </location>
</feature>
<keyword evidence="1" id="KW-0732">Signal</keyword>
<evidence type="ECO:0000256" key="1">
    <source>
        <dbReference type="SAM" id="SignalP"/>
    </source>
</evidence>
<feature type="signal peptide" evidence="1">
    <location>
        <begin position="1"/>
        <end position="25"/>
    </location>
</feature>
<reference evidence="2 3" key="1">
    <citation type="journal article" date="2024" name="BMC Genomics">
        <title>De novo assembly and annotation of Popillia japonica's genome with initial clues to its potential as an invasive pest.</title>
        <authorList>
            <person name="Cucini C."/>
            <person name="Boschi S."/>
            <person name="Funari R."/>
            <person name="Cardaioli E."/>
            <person name="Iannotti N."/>
            <person name="Marturano G."/>
            <person name="Paoli F."/>
            <person name="Bruttini M."/>
            <person name="Carapelli A."/>
            <person name="Frati F."/>
            <person name="Nardi F."/>
        </authorList>
    </citation>
    <scope>NUCLEOTIDE SEQUENCE [LARGE SCALE GENOMIC DNA]</scope>
    <source>
        <strain evidence="2">DMR45628</strain>
    </source>
</reference>
<sequence length="159" mass="17152">MTITQSSSSSLLLLLLISLVLVTNGKSDLSCHICDGGENTPCAGDAKSVQSLKCSATEAYVLAGILLRAIENDTRSDDSVSCLSISWRRPGASPRYVRSCLRSSSDICRKLEGAFLASDDEFLTCRQCTKDFCNSDAIVSNFRSVTVFGLCFNVIEGFL</sequence>
<evidence type="ECO:0000313" key="2">
    <source>
        <dbReference type="EMBL" id="KAK9754105.1"/>
    </source>
</evidence>
<gene>
    <name evidence="2" type="ORF">QE152_g1598</name>
</gene>
<protein>
    <recommendedName>
        <fullName evidence="4">Sodefrin-like factor</fullName>
    </recommendedName>
</protein>
<keyword evidence="3" id="KW-1185">Reference proteome</keyword>
<evidence type="ECO:0000313" key="3">
    <source>
        <dbReference type="Proteomes" id="UP001458880"/>
    </source>
</evidence>
<dbReference type="Proteomes" id="UP001458880">
    <property type="component" value="Unassembled WGS sequence"/>
</dbReference>
<organism evidence="2 3">
    <name type="scientific">Popillia japonica</name>
    <name type="common">Japanese beetle</name>
    <dbReference type="NCBI Taxonomy" id="7064"/>
    <lineage>
        <taxon>Eukaryota</taxon>
        <taxon>Metazoa</taxon>
        <taxon>Ecdysozoa</taxon>
        <taxon>Arthropoda</taxon>
        <taxon>Hexapoda</taxon>
        <taxon>Insecta</taxon>
        <taxon>Pterygota</taxon>
        <taxon>Neoptera</taxon>
        <taxon>Endopterygota</taxon>
        <taxon>Coleoptera</taxon>
        <taxon>Polyphaga</taxon>
        <taxon>Scarabaeiformia</taxon>
        <taxon>Scarabaeidae</taxon>
        <taxon>Rutelinae</taxon>
        <taxon>Popillia</taxon>
    </lineage>
</organism>
<name>A0AAW1N2D1_POPJA</name>
<accession>A0AAW1N2D1</accession>
<dbReference type="EMBL" id="JASPKY010000009">
    <property type="protein sequence ID" value="KAK9754105.1"/>
    <property type="molecule type" value="Genomic_DNA"/>
</dbReference>
<proteinExistence type="predicted"/>
<evidence type="ECO:0008006" key="4">
    <source>
        <dbReference type="Google" id="ProtNLM"/>
    </source>
</evidence>
<comment type="caution">
    <text evidence="2">The sequence shown here is derived from an EMBL/GenBank/DDBJ whole genome shotgun (WGS) entry which is preliminary data.</text>
</comment>
<dbReference type="AlphaFoldDB" id="A0AAW1N2D1"/>